<organism evidence="2 3">
    <name type="scientific">Eleusine coracana subsp. coracana</name>
    <dbReference type="NCBI Taxonomy" id="191504"/>
    <lineage>
        <taxon>Eukaryota</taxon>
        <taxon>Viridiplantae</taxon>
        <taxon>Streptophyta</taxon>
        <taxon>Embryophyta</taxon>
        <taxon>Tracheophyta</taxon>
        <taxon>Spermatophyta</taxon>
        <taxon>Magnoliopsida</taxon>
        <taxon>Liliopsida</taxon>
        <taxon>Poales</taxon>
        <taxon>Poaceae</taxon>
        <taxon>PACMAD clade</taxon>
        <taxon>Chloridoideae</taxon>
        <taxon>Cynodonteae</taxon>
        <taxon>Eleusininae</taxon>
        <taxon>Eleusine</taxon>
    </lineage>
</organism>
<dbReference type="Proteomes" id="UP001054889">
    <property type="component" value="Unassembled WGS sequence"/>
</dbReference>
<dbReference type="EMBL" id="BQKI01000022">
    <property type="protein sequence ID" value="GJN12213.1"/>
    <property type="molecule type" value="Genomic_DNA"/>
</dbReference>
<evidence type="ECO:0000313" key="2">
    <source>
        <dbReference type="EMBL" id="GJN12213.1"/>
    </source>
</evidence>
<protein>
    <submittedName>
        <fullName evidence="2">Uncharacterized protein</fullName>
    </submittedName>
</protein>
<reference evidence="2" key="1">
    <citation type="journal article" date="2018" name="DNA Res.">
        <title>Multiple hybrid de novo genome assembly of finger millet, an orphan allotetraploid crop.</title>
        <authorList>
            <person name="Hatakeyama M."/>
            <person name="Aluri S."/>
            <person name="Balachadran M.T."/>
            <person name="Sivarajan S.R."/>
            <person name="Patrignani A."/>
            <person name="Gruter S."/>
            <person name="Poveda L."/>
            <person name="Shimizu-Inatsugi R."/>
            <person name="Baeten J."/>
            <person name="Francoijs K.J."/>
            <person name="Nataraja K.N."/>
            <person name="Reddy Y.A.N."/>
            <person name="Phadnis S."/>
            <person name="Ravikumar R.L."/>
            <person name="Schlapbach R."/>
            <person name="Sreeman S.M."/>
            <person name="Shimizu K.K."/>
        </authorList>
    </citation>
    <scope>NUCLEOTIDE SEQUENCE</scope>
</reference>
<comment type="caution">
    <text evidence="2">The sequence shown here is derived from an EMBL/GenBank/DDBJ whole genome shotgun (WGS) entry which is preliminary data.</text>
</comment>
<gene>
    <name evidence="2" type="primary">ga30471</name>
    <name evidence="1" type="synonym">ga30468</name>
    <name evidence="1" type="ORF">PR202_ga30468</name>
    <name evidence="2" type="ORF">PR202_ga30471</name>
</gene>
<evidence type="ECO:0000313" key="3">
    <source>
        <dbReference type="Proteomes" id="UP001054889"/>
    </source>
</evidence>
<accession>A0AAV5DP01</accession>
<dbReference type="EMBL" id="BQKI01000022">
    <property type="protein sequence ID" value="GJN12210.1"/>
    <property type="molecule type" value="Genomic_DNA"/>
</dbReference>
<evidence type="ECO:0000313" key="1">
    <source>
        <dbReference type="EMBL" id="GJN12210.1"/>
    </source>
</evidence>
<proteinExistence type="predicted"/>
<name>A0AAV5DP01_ELECO</name>
<dbReference type="AlphaFoldDB" id="A0AAV5DP01"/>
<sequence length="102" mass="11373">MRILYEATESSSCCGACCYALRLYVSVVSRGFSKASCSTGSNGYGKVTRVLFCGPYFPASTKYTKEYLQNYPFIEVGCCLFFFPEHLRACGQGETRSQMYQG</sequence>
<reference evidence="2" key="2">
    <citation type="submission" date="2021-12" db="EMBL/GenBank/DDBJ databases">
        <title>Resequencing data analysis of finger millet.</title>
        <authorList>
            <person name="Hatakeyama M."/>
            <person name="Aluri S."/>
            <person name="Balachadran M.T."/>
            <person name="Sivarajan S.R."/>
            <person name="Poveda L."/>
            <person name="Shimizu-Inatsugi R."/>
            <person name="Schlapbach R."/>
            <person name="Sreeman S.M."/>
            <person name="Shimizu K.K."/>
        </authorList>
    </citation>
    <scope>NUCLEOTIDE SEQUENCE</scope>
</reference>
<keyword evidence="3" id="KW-1185">Reference proteome</keyword>